<gene>
    <name evidence="4" type="ORF">FYJ66_02700</name>
</gene>
<dbReference type="SMART" id="SM01208">
    <property type="entry name" value="G5"/>
    <property type="match status" value="1"/>
</dbReference>
<dbReference type="GO" id="GO:0004553">
    <property type="term" value="F:hydrolase activity, hydrolyzing O-glycosyl compounds"/>
    <property type="evidence" value="ECO:0007669"/>
    <property type="project" value="InterPro"/>
</dbReference>
<dbReference type="Gene3D" id="2.40.40.10">
    <property type="entry name" value="RlpA-like domain"/>
    <property type="match status" value="1"/>
</dbReference>
<feature type="transmembrane region" description="Helical" evidence="2">
    <location>
        <begin position="42"/>
        <end position="63"/>
    </location>
</feature>
<dbReference type="PROSITE" id="PS51109">
    <property type="entry name" value="G5"/>
    <property type="match status" value="1"/>
</dbReference>
<keyword evidence="2" id="KW-1133">Transmembrane helix</keyword>
<dbReference type="PANTHER" id="PTHR39160:SF4">
    <property type="entry name" value="RESUSCITATION-PROMOTING FACTOR RPFB"/>
    <property type="match status" value="1"/>
</dbReference>
<keyword evidence="2" id="KW-0472">Membrane</keyword>
<dbReference type="InterPro" id="IPR051933">
    <property type="entry name" value="Resuscitation_pf_RpfB"/>
</dbReference>
<keyword evidence="2" id="KW-0812">Transmembrane</keyword>
<dbReference type="InterPro" id="IPR011098">
    <property type="entry name" value="G5_dom"/>
</dbReference>
<keyword evidence="1" id="KW-0732">Signal</keyword>
<dbReference type="EMBL" id="VUNB01000002">
    <property type="protein sequence ID" value="MST68501.1"/>
    <property type="molecule type" value="Genomic_DNA"/>
</dbReference>
<dbReference type="Gene3D" id="2.20.230.10">
    <property type="entry name" value="Resuscitation-promoting factor rpfb"/>
    <property type="match status" value="1"/>
</dbReference>
<dbReference type="AlphaFoldDB" id="A0A6A8M6D9"/>
<proteinExistence type="predicted"/>
<dbReference type="Pfam" id="PF03990">
    <property type="entry name" value="DUF348"/>
    <property type="match status" value="2"/>
</dbReference>
<dbReference type="PANTHER" id="PTHR39160">
    <property type="entry name" value="CELL WALL-BINDING PROTEIN YOCH"/>
    <property type="match status" value="1"/>
</dbReference>
<organism evidence="4">
    <name type="scientific">Baileyella intestinalis</name>
    <dbReference type="NCBI Taxonomy" id="2606709"/>
    <lineage>
        <taxon>Bacteria</taxon>
        <taxon>Bacillati</taxon>
        <taxon>Bacillota</taxon>
        <taxon>Clostridia</taxon>
        <taxon>Peptostreptococcales</taxon>
        <taxon>Anaerovoracaceae</taxon>
        <taxon>Baileyella</taxon>
    </lineage>
</organism>
<dbReference type="InterPro" id="IPR059180">
    <property type="entry name" value="3D_YorM"/>
</dbReference>
<name>A0A6A8M6D9_9FIRM</name>
<sequence>MQETDRFIYLVDYERGTMIRIFEKFWHFDIRKYFTSTMPRKVAGIFVVAAVAALMTAEIRYLIPSRVTVVYASVDSGDKKVEVETRAGNVEGALEDLKEVKNPGFKISSIDKVTPGRNQGVKNGMTVHVKEAVKTTAVIGGKEEEFHISRGTVADNLKANGIEYSDQDIVTPALDTEVTRDTKVQVQRVEKETKDVTETIPAGEESVLDPSLPSGKVVTSNGQDGQAIYTVTTTYTDGAKTSEEKALKETVKEMTNKGIRFGTSATGQSGAVNVVRTFTGNTTAYYAGEGARGSTGGICKYGTCAVDPSVIPYGTRLYIEGYGFAVANDCGGAVKGNVVDLYMNSTAQCISWGRRHVKVYVLG</sequence>
<evidence type="ECO:0000256" key="1">
    <source>
        <dbReference type="ARBA" id="ARBA00022729"/>
    </source>
</evidence>
<evidence type="ECO:0000259" key="3">
    <source>
        <dbReference type="PROSITE" id="PS51109"/>
    </source>
</evidence>
<dbReference type="InterPro" id="IPR010611">
    <property type="entry name" value="3D_dom"/>
</dbReference>
<dbReference type="InterPro" id="IPR036908">
    <property type="entry name" value="RlpA-like_sf"/>
</dbReference>
<dbReference type="GO" id="GO:0019867">
    <property type="term" value="C:outer membrane"/>
    <property type="evidence" value="ECO:0007669"/>
    <property type="project" value="InterPro"/>
</dbReference>
<dbReference type="GO" id="GO:0009254">
    <property type="term" value="P:peptidoglycan turnover"/>
    <property type="evidence" value="ECO:0007669"/>
    <property type="project" value="InterPro"/>
</dbReference>
<evidence type="ECO:0000313" key="4">
    <source>
        <dbReference type="EMBL" id="MST68501.1"/>
    </source>
</evidence>
<comment type="caution">
    <text evidence="4">The sequence shown here is derived from an EMBL/GenBank/DDBJ whole genome shotgun (WGS) entry which is preliminary data.</text>
</comment>
<dbReference type="CDD" id="cd14667">
    <property type="entry name" value="3D_containing_proteins"/>
    <property type="match status" value="1"/>
</dbReference>
<dbReference type="SUPFAM" id="SSF50685">
    <property type="entry name" value="Barwin-like endoglucanases"/>
    <property type="match status" value="1"/>
</dbReference>
<feature type="domain" description="G5" evidence="3">
    <location>
        <begin position="186"/>
        <end position="265"/>
    </location>
</feature>
<dbReference type="InterPro" id="IPR007137">
    <property type="entry name" value="DUF348"/>
</dbReference>
<dbReference type="Pfam" id="PF06725">
    <property type="entry name" value="3D"/>
    <property type="match status" value="1"/>
</dbReference>
<dbReference type="Pfam" id="PF07501">
    <property type="entry name" value="G5"/>
    <property type="match status" value="1"/>
</dbReference>
<protein>
    <submittedName>
        <fullName evidence="4">DUF348 domain-containing protein</fullName>
    </submittedName>
</protein>
<accession>A0A6A8M6D9</accession>
<reference evidence="4" key="1">
    <citation type="submission" date="2019-09" db="EMBL/GenBank/DDBJ databases">
        <title>In-depth cultivation of the pig gut microbiome towards novel bacterial diversity and tailored functional studies.</title>
        <authorList>
            <person name="Wylensek D."/>
            <person name="Hitch T.C.A."/>
            <person name="Clavel T."/>
        </authorList>
    </citation>
    <scope>NUCLEOTIDE SEQUENCE</scope>
    <source>
        <strain evidence="4">RF-744-FAT-WT-3</strain>
    </source>
</reference>
<evidence type="ECO:0000256" key="2">
    <source>
        <dbReference type="SAM" id="Phobius"/>
    </source>
</evidence>